<name>U5C1H7_9BACT</name>
<dbReference type="AlphaFoldDB" id="U5C1H7"/>
<organism evidence="1 2">
    <name type="scientific">Rhodonellum psychrophilum GCM71 = DSM 17998</name>
    <dbReference type="NCBI Taxonomy" id="1123057"/>
    <lineage>
        <taxon>Bacteria</taxon>
        <taxon>Pseudomonadati</taxon>
        <taxon>Bacteroidota</taxon>
        <taxon>Cytophagia</taxon>
        <taxon>Cytophagales</taxon>
        <taxon>Cytophagaceae</taxon>
        <taxon>Rhodonellum</taxon>
    </lineage>
</organism>
<protein>
    <submittedName>
        <fullName evidence="1">Uncharacterized protein</fullName>
    </submittedName>
</protein>
<dbReference type="eggNOG" id="ENOG5033XGA">
    <property type="taxonomic scope" value="Bacteria"/>
</dbReference>
<proteinExistence type="predicted"/>
<keyword evidence="2" id="KW-1185">Reference proteome</keyword>
<reference evidence="1 2" key="1">
    <citation type="journal article" date="2013" name="Genome Announc.">
        <title>Draft Genome Sequence of the Psychrophilic and Alkaliphilic Rhodonellum psychrophilum Strain GCM71T.</title>
        <authorList>
            <person name="Hauptmann A.L."/>
            <person name="Glaring M.A."/>
            <person name="Hallin P.F."/>
            <person name="Prieme A."/>
            <person name="Stougaard P."/>
        </authorList>
    </citation>
    <scope>NUCLEOTIDE SEQUENCE [LARGE SCALE GENOMIC DNA]</scope>
    <source>
        <strain evidence="1 2">GCM71</strain>
    </source>
</reference>
<evidence type="ECO:0000313" key="1">
    <source>
        <dbReference type="EMBL" id="ERM82776.1"/>
    </source>
</evidence>
<comment type="caution">
    <text evidence="1">The sequence shown here is derived from an EMBL/GenBank/DDBJ whole genome shotgun (WGS) entry which is preliminary data.</text>
</comment>
<dbReference type="Proteomes" id="UP000016843">
    <property type="component" value="Unassembled WGS sequence"/>
</dbReference>
<dbReference type="EMBL" id="AWXR01000021">
    <property type="protein sequence ID" value="ERM82776.1"/>
    <property type="molecule type" value="Genomic_DNA"/>
</dbReference>
<evidence type="ECO:0000313" key="2">
    <source>
        <dbReference type="Proteomes" id="UP000016843"/>
    </source>
</evidence>
<accession>U5C1H7</accession>
<gene>
    <name evidence="1" type="ORF">P872_03710</name>
</gene>
<sequence>MFFSCQAKDRESASLDIDLVKVDSFVVKRDTRFRILDHHSKNGNYLGYDPITKSFILIDAQGEIIREVLRIGEGPNEYNSNLSSAAFNEDGGGVFLQSSNELIWYDQNWEIKKRWKYGPNFGLTVYGGPRYRTPYYFGEDTSRPFVFTSFFPNTKIPFNEIQTKLGNGHIVELFDSSNDTLIWKLPIDFSLYSEYNPKDKEFDLAPIYYLDTENKLLLLSFDNSIAIGVYDLNADFNFTRQINLEKSNLMDNGKGKTVKLFPVYNRDLMILRYSGMSELELATKKEANSTYSPIQDSKLYRFYYASEDKNVLKELPFPEGIEPNSELIILASGKFLMRDKDEEGAEMNYSSYSIYELRM</sequence>